<organism evidence="2 3">
    <name type="scientific">Pedobacter roseus</name>
    <dbReference type="NCBI Taxonomy" id="336820"/>
    <lineage>
        <taxon>Bacteria</taxon>
        <taxon>Pseudomonadati</taxon>
        <taxon>Bacteroidota</taxon>
        <taxon>Sphingobacteriia</taxon>
        <taxon>Sphingobacteriales</taxon>
        <taxon>Sphingobacteriaceae</taxon>
        <taxon>Pedobacter</taxon>
    </lineage>
</organism>
<proteinExistence type="predicted"/>
<dbReference type="Pfam" id="PF04002">
    <property type="entry name" value="RadC"/>
    <property type="match status" value="1"/>
</dbReference>
<dbReference type="Gene3D" id="3.40.140.10">
    <property type="entry name" value="Cytidine Deaminase, domain 2"/>
    <property type="match status" value="1"/>
</dbReference>
<dbReference type="Proteomes" id="UP000515806">
    <property type="component" value="Chromosome"/>
</dbReference>
<sequence length="149" mass="17210">MQPTKNQIALAELEFSYRALKRPVNVNEAKNSIQFLKQLRGKHLTGNANEWYVLFVNKAHEVFCWQKLKRQAKTINCIQQLAGLAVACNAYGILVLNYCDVKSIKVNQLDELFVNSCFITCSEVNIEIIDYIICNTLSHCSFREERYKD</sequence>
<dbReference type="RefSeq" id="WP_187591761.1">
    <property type="nucleotide sequence ID" value="NZ_CP060723.1"/>
</dbReference>
<dbReference type="EMBL" id="CP060723">
    <property type="protein sequence ID" value="QNN41118.1"/>
    <property type="molecule type" value="Genomic_DNA"/>
</dbReference>
<dbReference type="KEGG" id="proe:H9L23_18630"/>
<dbReference type="InterPro" id="IPR025657">
    <property type="entry name" value="RadC_JAB"/>
</dbReference>
<name>A0A7G9QCP3_9SPHI</name>
<evidence type="ECO:0000259" key="1">
    <source>
        <dbReference type="Pfam" id="PF04002"/>
    </source>
</evidence>
<evidence type="ECO:0000313" key="2">
    <source>
        <dbReference type="EMBL" id="QNN41118.1"/>
    </source>
</evidence>
<dbReference type="AlphaFoldDB" id="A0A7G9QCP3"/>
<accession>A0A7G9QCP3</accession>
<evidence type="ECO:0000313" key="3">
    <source>
        <dbReference type="Proteomes" id="UP000515806"/>
    </source>
</evidence>
<gene>
    <name evidence="2" type="ORF">H9L23_18630</name>
</gene>
<reference evidence="2 3" key="1">
    <citation type="submission" date="2020-08" db="EMBL/GenBank/DDBJ databases">
        <title>Genome sequence of Pedobacter roseus KACC 11594T.</title>
        <authorList>
            <person name="Hyun D.-W."/>
            <person name="Bae J.-W."/>
        </authorList>
    </citation>
    <scope>NUCLEOTIDE SEQUENCE [LARGE SCALE GENOMIC DNA]</scope>
    <source>
        <strain evidence="2 3">KACC 11594</strain>
    </source>
</reference>
<feature type="domain" description="RadC-like JAB" evidence="1">
    <location>
        <begin position="45"/>
        <end position="146"/>
    </location>
</feature>
<keyword evidence="3" id="KW-1185">Reference proteome</keyword>
<protein>
    <recommendedName>
        <fullName evidence="1">RadC-like JAB domain-containing protein</fullName>
    </recommendedName>
</protein>